<dbReference type="OrthoDB" id="3178268at2"/>
<evidence type="ECO:0000313" key="5">
    <source>
        <dbReference type="EMBL" id="RWZ52876.1"/>
    </source>
</evidence>
<dbReference type="PROSITE" id="PS50043">
    <property type="entry name" value="HTH_LUXR_2"/>
    <property type="match status" value="1"/>
</dbReference>
<sequence length="510" mass="54971">MTANETEPPSHESRGTLRERVLDEVARNGAQAAAALIGSAWDRYSATAPAELLDAVRALPGEILIDNPGLIVAANYLQQLVAETDPDRVERTQQFSITPASGSTLAQQLVILTGTSATQRMRGDFADARASAADARRRFEAASDVETAKLLQHLPHLFVQWGRSLETAGDGRGEAHHEYEESYRLALHTEQHQAGRRAAGHLAWYLAERGRLRAAQDWLRRARDTGEAQVGYDAVIHLTAALIHTDGGDRGAAAVDLARMSVHPIGDYWAAALWVRSTHAATAEERALVEADLEVELARRPPAIAGGAMNAHYLRAAAVNLGRFGVDEREWTTPGDAALNAIAAYRRGAFHAVIDMTQHAIGPEASPRIRAAALLLHAAAAAGLNRSSAASEHFERARAIIDREGLFRTYDLIDVDALEDLAGSRGVPVSASVVGGGEAALLSTLSKREQEVLVQLVSDRSLAVIAGDLFVSPNTLKTTVRRLYRKLGVNSRQEAADIAHRAGLRPQPPR</sequence>
<keyword evidence="6" id="KW-1185">Reference proteome</keyword>
<gene>
    <name evidence="5" type="ORF">ELQ90_02750</name>
</gene>
<evidence type="ECO:0000256" key="1">
    <source>
        <dbReference type="ARBA" id="ARBA00023015"/>
    </source>
</evidence>
<comment type="caution">
    <text evidence="5">The sequence shown here is derived from an EMBL/GenBank/DDBJ whole genome shotgun (WGS) entry which is preliminary data.</text>
</comment>
<keyword evidence="3" id="KW-0804">Transcription</keyword>
<keyword evidence="2" id="KW-0238">DNA-binding</keyword>
<dbReference type="PANTHER" id="PTHR44688">
    <property type="entry name" value="DNA-BINDING TRANSCRIPTIONAL ACTIVATOR DEVR_DOSR"/>
    <property type="match status" value="1"/>
</dbReference>
<accession>A0A444PYC3</accession>
<dbReference type="InterPro" id="IPR016032">
    <property type="entry name" value="Sig_transdc_resp-reg_C-effctor"/>
</dbReference>
<dbReference type="InterPro" id="IPR000792">
    <property type="entry name" value="Tscrpt_reg_LuxR_C"/>
</dbReference>
<dbReference type="GO" id="GO:0003677">
    <property type="term" value="F:DNA binding"/>
    <property type="evidence" value="ECO:0007669"/>
    <property type="project" value="UniProtKB-KW"/>
</dbReference>
<dbReference type="Gene3D" id="1.10.10.10">
    <property type="entry name" value="Winged helix-like DNA-binding domain superfamily/Winged helix DNA-binding domain"/>
    <property type="match status" value="1"/>
</dbReference>
<dbReference type="SMART" id="SM00421">
    <property type="entry name" value="HTH_LUXR"/>
    <property type="match status" value="1"/>
</dbReference>
<dbReference type="CDD" id="cd06170">
    <property type="entry name" value="LuxR_C_like"/>
    <property type="match status" value="1"/>
</dbReference>
<dbReference type="EMBL" id="RZNB01000001">
    <property type="protein sequence ID" value="RWZ52876.1"/>
    <property type="molecule type" value="Genomic_DNA"/>
</dbReference>
<feature type="domain" description="HTH luxR-type" evidence="4">
    <location>
        <begin position="438"/>
        <end position="503"/>
    </location>
</feature>
<dbReference type="PANTHER" id="PTHR44688:SF16">
    <property type="entry name" value="DNA-BINDING TRANSCRIPTIONAL ACTIVATOR DEVR_DOSR"/>
    <property type="match status" value="1"/>
</dbReference>
<evidence type="ECO:0000259" key="4">
    <source>
        <dbReference type="PROSITE" id="PS50043"/>
    </source>
</evidence>
<dbReference type="Pfam" id="PF00196">
    <property type="entry name" value="GerE"/>
    <property type="match status" value="1"/>
</dbReference>
<dbReference type="InterPro" id="IPR036388">
    <property type="entry name" value="WH-like_DNA-bd_sf"/>
</dbReference>
<name>A0A444PYC3_9MICO</name>
<protein>
    <submittedName>
        <fullName evidence="5">LuxR family transcriptional regulator</fullName>
    </submittedName>
</protein>
<proteinExistence type="predicted"/>
<dbReference type="RefSeq" id="WP_128493719.1">
    <property type="nucleotide sequence ID" value="NZ_RZNB01000001.1"/>
</dbReference>
<dbReference type="SUPFAM" id="SSF46894">
    <property type="entry name" value="C-terminal effector domain of the bipartite response regulators"/>
    <property type="match status" value="1"/>
</dbReference>
<organism evidence="5 6">
    <name type="scientific">Labedella phragmitis</name>
    <dbReference type="NCBI Taxonomy" id="2498849"/>
    <lineage>
        <taxon>Bacteria</taxon>
        <taxon>Bacillati</taxon>
        <taxon>Actinomycetota</taxon>
        <taxon>Actinomycetes</taxon>
        <taxon>Micrococcales</taxon>
        <taxon>Microbacteriaceae</taxon>
        <taxon>Labedella</taxon>
    </lineage>
</organism>
<dbReference type="AlphaFoldDB" id="A0A444PYC3"/>
<evidence type="ECO:0000256" key="3">
    <source>
        <dbReference type="ARBA" id="ARBA00023163"/>
    </source>
</evidence>
<keyword evidence="1" id="KW-0805">Transcription regulation</keyword>
<reference evidence="5 6" key="1">
    <citation type="submission" date="2018-12" db="EMBL/GenBank/DDBJ databases">
        <authorList>
            <person name="Li F."/>
        </authorList>
    </citation>
    <scope>NUCLEOTIDE SEQUENCE [LARGE SCALE GENOMIC DNA]</scope>
    <source>
        <strain evidence="5 6">11W25H-1</strain>
    </source>
</reference>
<dbReference type="GO" id="GO:0006355">
    <property type="term" value="P:regulation of DNA-templated transcription"/>
    <property type="evidence" value="ECO:0007669"/>
    <property type="project" value="InterPro"/>
</dbReference>
<evidence type="ECO:0000313" key="6">
    <source>
        <dbReference type="Proteomes" id="UP000288547"/>
    </source>
</evidence>
<evidence type="ECO:0000256" key="2">
    <source>
        <dbReference type="ARBA" id="ARBA00023125"/>
    </source>
</evidence>
<dbReference type="Proteomes" id="UP000288547">
    <property type="component" value="Unassembled WGS sequence"/>
</dbReference>